<feature type="domain" description="DUF7467" evidence="2">
    <location>
        <begin position="288"/>
        <end position="381"/>
    </location>
</feature>
<dbReference type="GO" id="GO:0006801">
    <property type="term" value="P:superoxide metabolic process"/>
    <property type="evidence" value="ECO:0007669"/>
    <property type="project" value="InterPro"/>
</dbReference>
<dbReference type="Proteomes" id="UP000239532">
    <property type="component" value="Unassembled WGS sequence"/>
</dbReference>
<dbReference type="EMBL" id="MQUC01000003">
    <property type="protein sequence ID" value="PRP67177.1"/>
    <property type="molecule type" value="Genomic_DNA"/>
</dbReference>
<feature type="domain" description="DUF7467" evidence="2">
    <location>
        <begin position="193"/>
        <end position="269"/>
    </location>
</feature>
<evidence type="ECO:0000313" key="3">
    <source>
        <dbReference type="EMBL" id="PRP67177.1"/>
    </source>
</evidence>
<comment type="similarity">
    <text evidence="1">Belongs to the Cu-Zn superoxide dismutase family.</text>
</comment>
<dbReference type="RefSeq" id="WP_105982944.1">
    <property type="nucleotide sequence ID" value="NZ_MQUC01000003.1"/>
</dbReference>
<dbReference type="InterPro" id="IPR036423">
    <property type="entry name" value="SOD-like_Cu/Zn_dom_sf"/>
</dbReference>
<comment type="caution">
    <text evidence="3">The sequence shown here is derived from an EMBL/GenBank/DDBJ whole genome shotgun (WGS) entry which is preliminary data.</text>
</comment>
<gene>
    <name evidence="3" type="ORF">BST86_08735</name>
</gene>
<dbReference type="InterPro" id="IPR055890">
    <property type="entry name" value="DUF7467"/>
</dbReference>
<evidence type="ECO:0000256" key="1">
    <source>
        <dbReference type="ARBA" id="ARBA00010457"/>
    </source>
</evidence>
<proteinExistence type="inferred from homology"/>
<dbReference type="AlphaFoldDB" id="A0A2S9WUM5"/>
<reference evidence="3 4" key="1">
    <citation type="submission" date="2016-11" db="EMBL/GenBank/DDBJ databases">
        <title>Trade-off between light-utilization and light-protection in marine flavobacteria.</title>
        <authorList>
            <person name="Kumagai Y."/>
        </authorList>
    </citation>
    <scope>NUCLEOTIDE SEQUENCE [LARGE SCALE GENOMIC DNA]</scope>
    <source>
        <strain evidence="3 4">JCM 17109</strain>
    </source>
</reference>
<dbReference type="GO" id="GO:0046872">
    <property type="term" value="F:metal ion binding"/>
    <property type="evidence" value="ECO:0007669"/>
    <property type="project" value="InterPro"/>
</dbReference>
<sequence>MKNFTKIFVLGLLAMVLACSPEELDEFENTPEVQESNLELGMKSAKNSKIEGIRVTYKLKEADVPGISGFITIRDAGKKGVEAFIKLKNTTPGLMHPVHIHEGVFGQEGARAKTLNPVNGTTGISQTYFTHMDNGDVADFDELVNQREYYVGPHFSMEDMETILAVGNIGVLDPPVTCSDCSGGLDRLAFQYNGDKTARVQIKQSNGHVIFDAHVDPAEQFTIVGTREDGSFGDKVYIYVNHCKVAKVVTNCDEAVLVGDTFGDFEVVDGNSVLGGPICDAPEEPEPECNDCDGKVNYLSLKYTGSHGAKITIKQSQDYKYVFHDYVKPGEVIKIYGKAHDGSFGKELKTYFNFICKDKIDTSCDEAIGPGSTYGNLTVVEGTSTNGGELCEVSGDDDDDDDDKECKITDWWHKHSSWCQKKTYCSSYGWWHKHDYKCYKKPSKCKNKSRWHKHSSKCS</sequence>
<evidence type="ECO:0000259" key="2">
    <source>
        <dbReference type="Pfam" id="PF24269"/>
    </source>
</evidence>
<dbReference type="SUPFAM" id="SSF49329">
    <property type="entry name" value="Cu,Zn superoxide dismutase-like"/>
    <property type="match status" value="1"/>
</dbReference>
<keyword evidence="4" id="KW-1185">Reference proteome</keyword>
<organism evidence="3 4">
    <name type="scientific">Nonlabens agnitus</name>
    <dbReference type="NCBI Taxonomy" id="870484"/>
    <lineage>
        <taxon>Bacteria</taxon>
        <taxon>Pseudomonadati</taxon>
        <taxon>Bacteroidota</taxon>
        <taxon>Flavobacteriia</taxon>
        <taxon>Flavobacteriales</taxon>
        <taxon>Flavobacteriaceae</taxon>
        <taxon>Nonlabens</taxon>
    </lineage>
</organism>
<protein>
    <recommendedName>
        <fullName evidence="2">DUF7467 domain-containing protein</fullName>
    </recommendedName>
</protein>
<dbReference type="Pfam" id="PF24269">
    <property type="entry name" value="DUF7467"/>
    <property type="match status" value="2"/>
</dbReference>
<evidence type="ECO:0000313" key="4">
    <source>
        <dbReference type="Proteomes" id="UP000239532"/>
    </source>
</evidence>
<name>A0A2S9WUM5_9FLAO</name>
<dbReference type="OrthoDB" id="599464at2"/>
<accession>A0A2S9WUM5</accession>
<dbReference type="PROSITE" id="PS51257">
    <property type="entry name" value="PROKAR_LIPOPROTEIN"/>
    <property type="match status" value="1"/>
</dbReference>